<reference evidence="1" key="1">
    <citation type="submission" date="2016-04" db="EMBL/GenBank/DDBJ databases">
        <authorList>
            <person name="Evans L.H."/>
            <person name="Alamgir A."/>
            <person name="Owens N."/>
            <person name="Weber N.D."/>
            <person name="Virtaneva K."/>
            <person name="Barbian K."/>
            <person name="Babar A."/>
            <person name="Rosenke K."/>
        </authorList>
    </citation>
    <scope>NUCLEOTIDE SEQUENCE</scope>
    <source>
        <strain evidence="1">86</strain>
    </source>
</reference>
<sequence>MAAYREKGIAALIFDFDGTLAVPTLDFSVMRRAAIRAMQEHVDVPDRPDLPTMELLALVGTETDAAKAAHAAALAAVRQVEIDAARKSSLFPFVRPMLARLKETGLAMAIVTRNCPEAVAAVFPDAAAHGPVLTRDDVPRVKPDPDHLIAALQRLNVAPSRALMVGDHVMDVEVGKRAKTLTAAVASGEHSLEKLAACNPDYLAADGGELMRMLGVL</sequence>
<dbReference type="AlphaFoldDB" id="A0A212J9P0"/>
<dbReference type="Gene3D" id="1.10.150.240">
    <property type="entry name" value="Putative phosphatase, domain 2"/>
    <property type="match status" value="1"/>
</dbReference>
<dbReference type="GO" id="GO:0006281">
    <property type="term" value="P:DNA repair"/>
    <property type="evidence" value="ECO:0007669"/>
    <property type="project" value="TreeGrafter"/>
</dbReference>
<evidence type="ECO:0000313" key="1">
    <source>
        <dbReference type="EMBL" id="SBV96150.1"/>
    </source>
</evidence>
<dbReference type="InterPro" id="IPR023198">
    <property type="entry name" value="PGP-like_dom2"/>
</dbReference>
<dbReference type="Gene3D" id="3.40.50.1000">
    <property type="entry name" value="HAD superfamily/HAD-like"/>
    <property type="match status" value="1"/>
</dbReference>
<dbReference type="Pfam" id="PF00702">
    <property type="entry name" value="Hydrolase"/>
    <property type="match status" value="1"/>
</dbReference>
<dbReference type="InterPro" id="IPR006439">
    <property type="entry name" value="HAD-SF_hydro_IA"/>
</dbReference>
<dbReference type="GO" id="GO:0008967">
    <property type="term" value="F:phosphoglycolate phosphatase activity"/>
    <property type="evidence" value="ECO:0007669"/>
    <property type="project" value="TreeGrafter"/>
</dbReference>
<name>A0A212J9P0_9DELT</name>
<dbReference type="NCBIfam" id="TIGR01549">
    <property type="entry name" value="HAD-SF-IA-v1"/>
    <property type="match status" value="1"/>
</dbReference>
<organism evidence="1">
    <name type="scientific">uncultured delta proteobacterium</name>
    <dbReference type="NCBI Taxonomy" id="34034"/>
    <lineage>
        <taxon>Bacteria</taxon>
        <taxon>Deltaproteobacteria</taxon>
        <taxon>environmental samples</taxon>
    </lineage>
</organism>
<keyword evidence="1" id="KW-0378">Hydrolase</keyword>
<proteinExistence type="predicted"/>
<dbReference type="EMBL" id="FLUQ01000001">
    <property type="protein sequence ID" value="SBV96150.1"/>
    <property type="molecule type" value="Genomic_DNA"/>
</dbReference>
<dbReference type="SFLD" id="SFLDG01129">
    <property type="entry name" value="C1.5:_HAD__Beta-PGM__Phosphata"/>
    <property type="match status" value="1"/>
</dbReference>
<dbReference type="InterPro" id="IPR023214">
    <property type="entry name" value="HAD_sf"/>
</dbReference>
<dbReference type="InterPro" id="IPR036412">
    <property type="entry name" value="HAD-like_sf"/>
</dbReference>
<protein>
    <submittedName>
        <fullName evidence="1">HAD-superhydrolase, subIA, variant 1 family protein</fullName>
    </submittedName>
</protein>
<dbReference type="InterPro" id="IPR050155">
    <property type="entry name" value="HAD-like_hydrolase_sf"/>
</dbReference>
<dbReference type="PANTHER" id="PTHR43434:SF1">
    <property type="entry name" value="PHOSPHOGLYCOLATE PHOSPHATASE"/>
    <property type="match status" value="1"/>
</dbReference>
<dbReference type="PANTHER" id="PTHR43434">
    <property type="entry name" value="PHOSPHOGLYCOLATE PHOSPHATASE"/>
    <property type="match status" value="1"/>
</dbReference>
<dbReference type="SFLD" id="SFLDS00003">
    <property type="entry name" value="Haloacid_Dehalogenase"/>
    <property type="match status" value="1"/>
</dbReference>
<dbReference type="GO" id="GO:0005829">
    <property type="term" value="C:cytosol"/>
    <property type="evidence" value="ECO:0007669"/>
    <property type="project" value="TreeGrafter"/>
</dbReference>
<dbReference type="PRINTS" id="PR00413">
    <property type="entry name" value="HADHALOGNASE"/>
</dbReference>
<dbReference type="SUPFAM" id="SSF56784">
    <property type="entry name" value="HAD-like"/>
    <property type="match status" value="1"/>
</dbReference>
<accession>A0A212J9P0</accession>
<gene>
    <name evidence="1" type="ORF">KL86DPRO_10995</name>
</gene>